<dbReference type="PANTHER" id="PTHR43003">
    <property type="entry name" value="DNA-3-METHYLADENINE GLYCOSYLASE"/>
    <property type="match status" value="1"/>
</dbReference>
<dbReference type="VEuPathDB" id="FungiDB:BTJ68_09352"/>
<dbReference type="Pfam" id="PF00730">
    <property type="entry name" value="HhH-GPD"/>
    <property type="match status" value="1"/>
</dbReference>
<comment type="caution">
    <text evidence="6">The sequence shown here is derived from an EMBL/GenBank/DDBJ whole genome shotgun (WGS) entry which is preliminary data.</text>
</comment>
<name>A0A3M7FB96_HORWE</name>
<evidence type="ECO:0000259" key="5">
    <source>
        <dbReference type="SMART" id="SM00478"/>
    </source>
</evidence>
<dbReference type="GO" id="GO:0006285">
    <property type="term" value="P:base-excision repair, AP site formation"/>
    <property type="evidence" value="ECO:0007669"/>
    <property type="project" value="TreeGrafter"/>
</dbReference>
<protein>
    <recommendedName>
        <fullName evidence="5">HhH-GPD domain-containing protein</fullName>
    </recommendedName>
</protein>
<dbReference type="GO" id="GO:0008725">
    <property type="term" value="F:DNA-3-methyladenine glycosylase activity"/>
    <property type="evidence" value="ECO:0007669"/>
    <property type="project" value="TreeGrafter"/>
</dbReference>
<dbReference type="GO" id="GO:0006307">
    <property type="term" value="P:DNA alkylation repair"/>
    <property type="evidence" value="ECO:0007669"/>
    <property type="project" value="TreeGrafter"/>
</dbReference>
<dbReference type="CDD" id="cd00056">
    <property type="entry name" value="ENDO3c"/>
    <property type="match status" value="1"/>
</dbReference>
<dbReference type="PANTHER" id="PTHR43003:SF5">
    <property type="entry name" value="DNA-3-METHYLADENINE GLYCOSYLASE"/>
    <property type="match status" value="1"/>
</dbReference>
<gene>
    <name evidence="6" type="ORF">D0861_06097</name>
</gene>
<evidence type="ECO:0000313" key="6">
    <source>
        <dbReference type="EMBL" id="RMY86102.1"/>
    </source>
</evidence>
<comment type="similarity">
    <text evidence="1">Belongs to the alkylbase DNA glycosidase AlkA family.</text>
</comment>
<organism evidence="6 7">
    <name type="scientific">Hortaea werneckii</name>
    <name type="common">Black yeast</name>
    <name type="synonym">Cladosporium werneckii</name>
    <dbReference type="NCBI Taxonomy" id="91943"/>
    <lineage>
        <taxon>Eukaryota</taxon>
        <taxon>Fungi</taxon>
        <taxon>Dikarya</taxon>
        <taxon>Ascomycota</taxon>
        <taxon>Pezizomycotina</taxon>
        <taxon>Dothideomycetes</taxon>
        <taxon>Dothideomycetidae</taxon>
        <taxon>Mycosphaerellales</taxon>
        <taxon>Teratosphaeriaceae</taxon>
        <taxon>Hortaea</taxon>
    </lineage>
</organism>
<dbReference type="GO" id="GO:0043916">
    <property type="term" value="F:DNA-7-methylguanine glycosylase activity"/>
    <property type="evidence" value="ECO:0007669"/>
    <property type="project" value="TreeGrafter"/>
</dbReference>
<evidence type="ECO:0000313" key="7">
    <source>
        <dbReference type="Proteomes" id="UP000268823"/>
    </source>
</evidence>
<dbReference type="SMART" id="SM00478">
    <property type="entry name" value="ENDO3c"/>
    <property type="match status" value="1"/>
</dbReference>
<dbReference type="Proteomes" id="UP000268823">
    <property type="component" value="Unassembled WGS sequence"/>
</dbReference>
<keyword evidence="2" id="KW-0227">DNA damage</keyword>
<dbReference type="EMBL" id="QWIR01000117">
    <property type="protein sequence ID" value="RMY86102.1"/>
    <property type="molecule type" value="Genomic_DNA"/>
</dbReference>
<dbReference type="InterPro" id="IPR051912">
    <property type="entry name" value="Alkylbase_DNA_Glycosylase/TA"/>
</dbReference>
<dbReference type="AlphaFoldDB" id="A0A3M7FB96"/>
<dbReference type="InterPro" id="IPR003265">
    <property type="entry name" value="HhH-GPD_domain"/>
</dbReference>
<feature type="domain" description="HhH-GPD" evidence="5">
    <location>
        <begin position="228"/>
        <end position="398"/>
    </location>
</feature>
<keyword evidence="3" id="KW-0234">DNA repair</keyword>
<evidence type="ECO:0000256" key="4">
    <source>
        <dbReference type="SAM" id="MobiDB-lite"/>
    </source>
</evidence>
<evidence type="ECO:0000256" key="3">
    <source>
        <dbReference type="ARBA" id="ARBA00023204"/>
    </source>
</evidence>
<feature type="region of interest" description="Disordered" evidence="4">
    <location>
        <begin position="43"/>
        <end position="139"/>
    </location>
</feature>
<accession>A0A3M7FB96</accession>
<dbReference type="Gene3D" id="1.10.1670.40">
    <property type="match status" value="1"/>
</dbReference>
<dbReference type="SUPFAM" id="SSF48150">
    <property type="entry name" value="DNA-glycosylase"/>
    <property type="match status" value="1"/>
</dbReference>
<evidence type="ECO:0000256" key="2">
    <source>
        <dbReference type="ARBA" id="ARBA00022763"/>
    </source>
</evidence>
<dbReference type="FunFam" id="1.10.340.30:FF:000004">
    <property type="entry name" value="DNA-3-methyladenine glycosylase II"/>
    <property type="match status" value="1"/>
</dbReference>
<dbReference type="GO" id="GO:0032993">
    <property type="term" value="C:protein-DNA complex"/>
    <property type="evidence" value="ECO:0007669"/>
    <property type="project" value="TreeGrafter"/>
</dbReference>
<dbReference type="OrthoDB" id="415889at2759"/>
<dbReference type="InterPro" id="IPR011257">
    <property type="entry name" value="DNA_glycosylase"/>
</dbReference>
<reference evidence="6 7" key="1">
    <citation type="journal article" date="2018" name="BMC Genomics">
        <title>Genomic evidence for intraspecific hybridization in a clonal and extremely halotolerant yeast.</title>
        <authorList>
            <person name="Gostincar C."/>
            <person name="Stajich J.E."/>
            <person name="Zupancic J."/>
            <person name="Zalar P."/>
            <person name="Gunde-Cimerman N."/>
        </authorList>
    </citation>
    <scope>NUCLEOTIDE SEQUENCE [LARGE SCALE GENOMIC DNA]</scope>
    <source>
        <strain evidence="6 7">EXF-2788</strain>
    </source>
</reference>
<proteinExistence type="inferred from homology"/>
<dbReference type="GO" id="GO:0032131">
    <property type="term" value="F:alkylated DNA binding"/>
    <property type="evidence" value="ECO:0007669"/>
    <property type="project" value="TreeGrafter"/>
</dbReference>
<dbReference type="Gene3D" id="1.10.340.30">
    <property type="entry name" value="Hypothetical protein, domain 2"/>
    <property type="match status" value="1"/>
</dbReference>
<sequence>MSIIAFSSLHEQGSPAIRRLCLSARVQAQPKIELPDIQAAAVAAPPKKRARKSKATEDAATSAITHEDTTHDGAAVSMAPPPTTPNKRRKVANSPTKPPPITPTPSAIGLMTSNSVLRPGYSTGDIDDATPPPENRRAEPHQTNAALITPGGTQVQHINEENATTTPSRPSIGPKLTSGSLLEQACTHLSQTDPNLAKVIAKHHCRIFSPEGLAETIDPFRSLASGIMAQQVSGAAAKSIKNKFIALFPPEACPTGFPPPKLVAETPLPRLREAGLSQRKAEYIQGLAQKFDAGQLTVSMLMNGSDEEVMEKLVAVRGLGVWSVEMFMCFGLKRMDVFSTGDLGVQRGMAAYKGRDVGKLKAKGGKWKYMSEKEMLETAEPFRPWRSLFMWYMWRIEDVDVDAMATG</sequence>
<dbReference type="GO" id="GO:0005634">
    <property type="term" value="C:nucleus"/>
    <property type="evidence" value="ECO:0007669"/>
    <property type="project" value="TreeGrafter"/>
</dbReference>
<evidence type="ECO:0000256" key="1">
    <source>
        <dbReference type="ARBA" id="ARBA00010817"/>
    </source>
</evidence>